<protein>
    <submittedName>
        <fullName evidence="3">Uncharacterized protein</fullName>
    </submittedName>
</protein>
<keyword evidence="2" id="KW-0472">Membrane</keyword>
<gene>
    <name evidence="3" type="ORF">FGADI_3292</name>
</gene>
<reference evidence="3" key="1">
    <citation type="journal article" date="2020" name="BMC Genomics">
        <title>Correction to: Identification and distribution of gene clusters required for synthesis of sphingolipid metabolism inhibitors in diverse species of the filamentous fungus Fusarium.</title>
        <authorList>
            <person name="Kim H.S."/>
            <person name="Lohmar J.M."/>
            <person name="Busman M."/>
            <person name="Brown D.W."/>
            <person name="Naumann T.A."/>
            <person name="Divon H.H."/>
            <person name="Lysoe E."/>
            <person name="Uhlig S."/>
            <person name="Proctor R.H."/>
        </authorList>
    </citation>
    <scope>NUCLEOTIDE SEQUENCE</scope>
    <source>
        <strain evidence="3">NRRL 45417</strain>
    </source>
</reference>
<feature type="transmembrane region" description="Helical" evidence="2">
    <location>
        <begin position="249"/>
        <end position="270"/>
    </location>
</feature>
<feature type="transmembrane region" description="Helical" evidence="2">
    <location>
        <begin position="716"/>
        <end position="741"/>
    </location>
</feature>
<dbReference type="EMBL" id="JABFAI010000073">
    <property type="protein sequence ID" value="KAF4957227.1"/>
    <property type="molecule type" value="Genomic_DNA"/>
</dbReference>
<keyword evidence="2" id="KW-1133">Transmembrane helix</keyword>
<reference evidence="3" key="2">
    <citation type="submission" date="2020-05" db="EMBL/GenBank/DDBJ databases">
        <authorList>
            <person name="Kim H.-S."/>
            <person name="Proctor R.H."/>
            <person name="Brown D.W."/>
        </authorList>
    </citation>
    <scope>NUCLEOTIDE SEQUENCE</scope>
    <source>
        <strain evidence="3">NRRL 45417</strain>
    </source>
</reference>
<accession>A0A8H4X0E7</accession>
<evidence type="ECO:0000256" key="1">
    <source>
        <dbReference type="SAM" id="MobiDB-lite"/>
    </source>
</evidence>
<feature type="compositionally biased region" description="Low complexity" evidence="1">
    <location>
        <begin position="689"/>
        <end position="698"/>
    </location>
</feature>
<proteinExistence type="predicted"/>
<evidence type="ECO:0000313" key="3">
    <source>
        <dbReference type="EMBL" id="KAF4957227.1"/>
    </source>
</evidence>
<feature type="compositionally biased region" description="Polar residues" evidence="1">
    <location>
        <begin position="676"/>
        <end position="688"/>
    </location>
</feature>
<keyword evidence="2" id="KW-0812">Transmembrane</keyword>
<feature type="region of interest" description="Disordered" evidence="1">
    <location>
        <begin position="671"/>
        <end position="709"/>
    </location>
</feature>
<dbReference type="OrthoDB" id="3903561at2759"/>
<evidence type="ECO:0000256" key="2">
    <source>
        <dbReference type="SAM" id="Phobius"/>
    </source>
</evidence>
<sequence>MSTPTRPLLLNCDAERNTEQELLGQSLTEEVSSWRGIFGYKPTHESSVVKALKEAYHDLISLGENRKGSRPFEWSLIGQIFWVACWNLSVLGLLIYLCLLPLGFTDEENPCQPDGEFVFDGIDQAGGFDWWAPRGFFQITLGWGRLNFGTAKFVDIVWDLVSARGESSHDDYEINVESKVVDRGGQTLMALVSWHVFTEYLQLSLIMKPAAYGTVWLIRIQKDNSVLATWKLASGFFKIGLASKKVMCFMIWTALFILAFPTFASSMTGYTPYNKAYVNSTSGKLVQFSEIAPVAYVIRDGDRLDGLSENYPVLWKGNIQRYGFEGKDGQKNKDDQKTYFFNQTLDWPPLSIEAFYLPDNPFYWNWTANFKYTTSSKPPHPYGNRSALTFLVEGDLYQLKELRAEGICQPIKSGESIKYQWGFSFLQLFVMTILLHSWSIGLSVLWTTAHLTLKRNNLAASPGGWKDVLEMTERIKKQMGSVGIIWENLTEKELHDEVQLLLTGGPVLTSSGEISPEKQLSKGHFSIWKWMWKHTLDPLQGIFFIACVCLENTLRFKGLLYHFDKGHFWMAVVLYTIAIYEVDDGFEVKWKTDHGGCNLFLWQDYPKLAVEWHIKLLENTTETSHVWNASSSGFSRESEDTVFHFALYSSDKDIPLANSGSFNISGTNSKKLKATSAPNSTPASTGPQVSETSTSATETTHHSVTKSENASGLSTAALVGISVGVTVAGLLISGGAGLCLWRRFTRRQPMEEVDSIERADLTKAELDNSQILQIGSSELDSTRDAAELWDTQKPGELKDENKIRTIYGLYEAP</sequence>
<keyword evidence="4" id="KW-1185">Reference proteome</keyword>
<feature type="transmembrane region" description="Helical" evidence="2">
    <location>
        <begin position="80"/>
        <end position="104"/>
    </location>
</feature>
<dbReference type="Proteomes" id="UP000604273">
    <property type="component" value="Unassembled WGS sequence"/>
</dbReference>
<evidence type="ECO:0000313" key="4">
    <source>
        <dbReference type="Proteomes" id="UP000604273"/>
    </source>
</evidence>
<comment type="caution">
    <text evidence="3">The sequence shown here is derived from an EMBL/GenBank/DDBJ whole genome shotgun (WGS) entry which is preliminary data.</text>
</comment>
<name>A0A8H4X0E7_9HYPO</name>
<dbReference type="AlphaFoldDB" id="A0A8H4X0E7"/>
<organism evidence="3 4">
    <name type="scientific">Fusarium gaditjirri</name>
    <dbReference type="NCBI Taxonomy" id="282569"/>
    <lineage>
        <taxon>Eukaryota</taxon>
        <taxon>Fungi</taxon>
        <taxon>Dikarya</taxon>
        <taxon>Ascomycota</taxon>
        <taxon>Pezizomycotina</taxon>
        <taxon>Sordariomycetes</taxon>
        <taxon>Hypocreomycetidae</taxon>
        <taxon>Hypocreales</taxon>
        <taxon>Nectriaceae</taxon>
        <taxon>Fusarium</taxon>
        <taxon>Fusarium nisikadoi species complex</taxon>
    </lineage>
</organism>